<evidence type="ECO:0000313" key="1">
    <source>
        <dbReference type="EMBL" id="GFH26256.1"/>
    </source>
</evidence>
<reference evidence="1 2" key="1">
    <citation type="submission" date="2020-02" db="EMBL/GenBank/DDBJ databases">
        <title>Draft genome sequence of Haematococcus lacustris strain NIES-144.</title>
        <authorList>
            <person name="Morimoto D."/>
            <person name="Nakagawa S."/>
            <person name="Yoshida T."/>
            <person name="Sawayama S."/>
        </authorList>
    </citation>
    <scope>NUCLEOTIDE SEQUENCE [LARGE SCALE GENOMIC DNA]</scope>
    <source>
        <strain evidence="1 2">NIES-144</strain>
    </source>
</reference>
<accession>A0A6A0A2E1</accession>
<gene>
    <name evidence="1" type="ORF">HaLaN_24375</name>
</gene>
<dbReference type="AlphaFoldDB" id="A0A6A0A2E1"/>
<protein>
    <submittedName>
        <fullName evidence="1">Uncharacterized protein</fullName>
    </submittedName>
</protein>
<comment type="caution">
    <text evidence="1">The sequence shown here is derived from an EMBL/GenBank/DDBJ whole genome shotgun (WGS) entry which is preliminary data.</text>
</comment>
<name>A0A6A0A2E1_HAELA</name>
<sequence>MVWQHCAGHRAVKVVDEMCLPYVGEHSRATGYESLVGQDHMTRVTWPLVRVTWPPVAVHIQETSTAHRSQKGHPRHWLHPHGSRDNFLTHFCTDEAADVDGIADWPMDWERDRDGGFMLNTDGTLWLLRNHERQELVKSHGWQEKESEG</sequence>
<evidence type="ECO:0000313" key="2">
    <source>
        <dbReference type="Proteomes" id="UP000485058"/>
    </source>
</evidence>
<dbReference type="EMBL" id="BLLF01003072">
    <property type="protein sequence ID" value="GFH26256.1"/>
    <property type="molecule type" value="Genomic_DNA"/>
</dbReference>
<dbReference type="Proteomes" id="UP000485058">
    <property type="component" value="Unassembled WGS sequence"/>
</dbReference>
<keyword evidence="2" id="KW-1185">Reference proteome</keyword>
<proteinExistence type="predicted"/>
<organism evidence="1 2">
    <name type="scientific">Haematococcus lacustris</name>
    <name type="common">Green alga</name>
    <name type="synonym">Haematococcus pluvialis</name>
    <dbReference type="NCBI Taxonomy" id="44745"/>
    <lineage>
        <taxon>Eukaryota</taxon>
        <taxon>Viridiplantae</taxon>
        <taxon>Chlorophyta</taxon>
        <taxon>core chlorophytes</taxon>
        <taxon>Chlorophyceae</taxon>
        <taxon>CS clade</taxon>
        <taxon>Chlamydomonadales</taxon>
        <taxon>Haematococcaceae</taxon>
        <taxon>Haematococcus</taxon>
    </lineage>
</organism>